<evidence type="ECO:0000313" key="2">
    <source>
        <dbReference type="Proteomes" id="UP000068164"/>
    </source>
</evidence>
<comment type="caution">
    <text evidence="1">The sequence shown here is derived from an EMBL/GenBank/DDBJ whole genome shotgun (WGS) entry which is preliminary data.</text>
</comment>
<name>A0A109K187_9HYPH</name>
<gene>
    <name evidence="1" type="ORF">AS026_29675</name>
</gene>
<accession>A0A109K187</accession>
<proteinExistence type="predicted"/>
<evidence type="ECO:0008006" key="3">
    <source>
        <dbReference type="Google" id="ProtNLM"/>
    </source>
</evidence>
<organism evidence="1 2">
    <name type="scientific">Rhizobium altiplani</name>
    <dbReference type="NCBI Taxonomy" id="1864509"/>
    <lineage>
        <taxon>Bacteria</taxon>
        <taxon>Pseudomonadati</taxon>
        <taxon>Pseudomonadota</taxon>
        <taxon>Alphaproteobacteria</taxon>
        <taxon>Hyphomicrobiales</taxon>
        <taxon>Rhizobiaceae</taxon>
        <taxon>Rhizobium/Agrobacterium group</taxon>
        <taxon>Rhizobium</taxon>
    </lineage>
</organism>
<dbReference type="AlphaFoldDB" id="A0A109K187"/>
<evidence type="ECO:0000313" key="1">
    <source>
        <dbReference type="EMBL" id="KWV58843.1"/>
    </source>
</evidence>
<keyword evidence="2" id="KW-1185">Reference proteome</keyword>
<sequence>MGQLSMATRKELTAAVSERYRASTRTEKARILDEFVVITGFHRKHAMRLLRRHSGGVRGPTSRGNGSSS</sequence>
<dbReference type="EMBL" id="LNCD01000018">
    <property type="protein sequence ID" value="KWV58843.1"/>
    <property type="molecule type" value="Genomic_DNA"/>
</dbReference>
<protein>
    <recommendedName>
        <fullName evidence="3">Transposase</fullName>
    </recommendedName>
</protein>
<reference evidence="1 2" key="1">
    <citation type="submission" date="2015-11" db="EMBL/GenBank/DDBJ databases">
        <title>Draft Genome Sequence of the Strain BR 10423 (Rhizobium sp.) isolated from nodules of Mimosa pudica.</title>
        <authorList>
            <person name="Barauna A.C."/>
            <person name="Zilli J.E."/>
            <person name="Simoes-Araujo J.L."/>
            <person name="Reis V.M."/>
            <person name="James E.K."/>
            <person name="Reis F.B.Jr."/>
            <person name="Rouws L.F."/>
            <person name="Passos S.R."/>
            <person name="Gois S.R."/>
        </authorList>
    </citation>
    <scope>NUCLEOTIDE SEQUENCE [LARGE SCALE GENOMIC DNA]</scope>
    <source>
        <strain evidence="1 2">BR10423</strain>
    </source>
</reference>
<dbReference type="Proteomes" id="UP000068164">
    <property type="component" value="Unassembled WGS sequence"/>
</dbReference>